<evidence type="ECO:0000256" key="5">
    <source>
        <dbReference type="ARBA" id="ARBA00022801"/>
    </source>
</evidence>
<feature type="region of interest" description="Disordered" evidence="6">
    <location>
        <begin position="826"/>
        <end position="939"/>
    </location>
</feature>
<feature type="compositionally biased region" description="Basic and acidic residues" evidence="6">
    <location>
        <begin position="338"/>
        <end position="348"/>
    </location>
</feature>
<feature type="region of interest" description="Disordered" evidence="6">
    <location>
        <begin position="579"/>
        <end position="673"/>
    </location>
</feature>
<dbReference type="PANTHER" id="PTHR46896">
    <property type="entry name" value="SENTRIN-SPECIFIC PROTEASE"/>
    <property type="match status" value="1"/>
</dbReference>
<feature type="compositionally biased region" description="Polar residues" evidence="6">
    <location>
        <begin position="247"/>
        <end position="260"/>
    </location>
</feature>
<proteinExistence type="inferred from homology"/>
<dbReference type="GeneID" id="98145214"/>
<feature type="region of interest" description="Disordered" evidence="6">
    <location>
        <begin position="104"/>
        <end position="321"/>
    </location>
</feature>
<dbReference type="Pfam" id="PF02902">
    <property type="entry name" value="Peptidase_C48"/>
    <property type="match status" value="1"/>
</dbReference>
<accession>A0ABR4LFI9</accession>
<dbReference type="Proteomes" id="UP001610432">
    <property type="component" value="Unassembled WGS sequence"/>
</dbReference>
<keyword evidence="5" id="KW-0378">Hydrolase</keyword>
<evidence type="ECO:0000313" key="9">
    <source>
        <dbReference type="Proteomes" id="UP001610432"/>
    </source>
</evidence>
<feature type="domain" description="Ubiquitin-like protease family profile" evidence="7">
    <location>
        <begin position="717"/>
        <end position="1020"/>
    </location>
</feature>
<evidence type="ECO:0000259" key="7">
    <source>
        <dbReference type="PROSITE" id="PS50600"/>
    </source>
</evidence>
<feature type="compositionally biased region" description="Basic and acidic residues" evidence="6">
    <location>
        <begin position="1139"/>
        <end position="1153"/>
    </location>
</feature>
<feature type="region of interest" description="Disordered" evidence="6">
    <location>
        <begin position="15"/>
        <end position="46"/>
    </location>
</feature>
<dbReference type="PROSITE" id="PS50600">
    <property type="entry name" value="ULP_PROTEASE"/>
    <property type="match status" value="1"/>
</dbReference>
<feature type="compositionally biased region" description="Basic and acidic residues" evidence="6">
    <location>
        <begin position="826"/>
        <end position="844"/>
    </location>
</feature>
<dbReference type="SUPFAM" id="SSF54001">
    <property type="entry name" value="Cysteine proteinases"/>
    <property type="match status" value="1"/>
</dbReference>
<evidence type="ECO:0000256" key="2">
    <source>
        <dbReference type="ARBA" id="ARBA00022553"/>
    </source>
</evidence>
<sequence length="1263" mass="141020">MQYLRAISNHIFSRPLQPLTEPSRPPDSLPLSDEASEQRVRDALVPVSSGSEFGRFDESIPRIPLHSYANRLKPDRKPPSVRRLLHQSIPRSGLGMPTVSREGDLMRKAESSTTADELRLFGGNDKRDPNGVRIVPGETIGKKKRGIVSGFSPVDTLSRGTRQSGPVRARGKERPLLNSHPRSILSGPRSNHATDTPERSSKRRRIESPDEALKRNSISDDGSVDRSTTKGSPAATRSVCLSPTPDHLSSQIKRNGQCSEYRNVDKAARVPRPSPRKGNKPSGGFSSEDNDLSFTRDAAAQRRRESVISGDNVSHVSRKLPEQTSNISVEILSQPPAQDDHIAKDPRKAHTPSIVKARSPIPRESPDEIQGAVTVQPVPVSLVQPKRDRDSVPRKGSPSDIRPTAFTSHEKRNRKSKKVKSAENNLARQTFRIFFFRGGPIIRDALGTENDTLVLDFAENKLTITVADAGYVRDIPLQKVLKVLAGNTSSRKVRLELSKESQQDNKIDIELLTLEEKARFCALIHELNVSRAISIEVHERPKDWLEKAFMKSKREHRFPEHAASGLKRQFDILDVTGETHKQQVEPCKRTKLSDALRDNDGKAAAQSPTNLEFAPSKHASPSLPATNPSEISKLQPISSSSLVPNSTEGVQIPVRKHNQEPQTTARATRSMARQAPTSLICDDNGGDHDHTAQMNPDVDQKWNKKPLVYPRYGKKKAEVNALDLERLAPHEFLNDNIIGFYIRFLEDHLQRCNAEVAKRVYFFNSYFYATLTNSPRAKRSINYEGVEKWTRSIDLFNYDYIVVPINEDAHWYVAIICNLPYLEGVSERDKPSSSRPPSELREVPEIPESTRPNEEQGASHPQSPNEEMARQSLASMSLLEEQAHQAKGSKVEEEWPEREDYPDPSRAKFSESLSQPQPDSRKETESAGSPKKQRKAKKKVVPLGMKYDICQPMVITFDSLNMPRTSTISTLKEYLYAEAKTKRGIEINKALIKGMKAREIPLQPNFSDCGLYLLAYVEKFVQDPDLFIKKLLRKDMRSGEDWPPLRSGLLRSRLRKFMEQLYSEQEQLSKSKAGEIGLMVDRRPMSYLLGSSLVDAGKEKAESETSPQGNARPSTPVKSGSKELLRHQPSAQSPSPKSGTKDQDQSRAEHETLDSVVHIKPPTDSSIEPALPDTQGQSPHHEIDEVPDSQDQPKSKVETVQTSKTHPPSPGAKSKKSAGAVYIDDSDGVETTIPRRQSEKTGRVEVQIQVKGTPPGSPNTRKN</sequence>
<feature type="compositionally biased region" description="Basic and acidic residues" evidence="6">
    <location>
        <begin position="195"/>
        <end position="228"/>
    </location>
</feature>
<feature type="region of interest" description="Disordered" evidence="6">
    <location>
        <begin position="334"/>
        <end position="423"/>
    </location>
</feature>
<dbReference type="InterPro" id="IPR038765">
    <property type="entry name" value="Papain-like_cys_pep_sf"/>
</dbReference>
<keyword evidence="4" id="KW-0833">Ubl conjugation pathway</keyword>
<dbReference type="RefSeq" id="XP_070882284.1">
    <property type="nucleotide sequence ID" value="XM_071030142.1"/>
</dbReference>
<gene>
    <name evidence="8" type="ORF">BJX67DRAFT_364012</name>
</gene>
<dbReference type="EMBL" id="JBFXLQ010000053">
    <property type="protein sequence ID" value="KAL2863305.1"/>
    <property type="molecule type" value="Genomic_DNA"/>
</dbReference>
<feature type="region of interest" description="Disordered" evidence="6">
    <location>
        <begin position="1098"/>
        <end position="1263"/>
    </location>
</feature>
<feature type="compositionally biased region" description="Polar residues" evidence="6">
    <location>
        <begin position="1104"/>
        <end position="1118"/>
    </location>
</feature>
<evidence type="ECO:0000256" key="3">
    <source>
        <dbReference type="ARBA" id="ARBA00022670"/>
    </source>
</evidence>
<dbReference type="InterPro" id="IPR003653">
    <property type="entry name" value="Peptidase_C48_C"/>
</dbReference>
<organism evidence="8 9">
    <name type="scientific">Aspergillus lucknowensis</name>
    <dbReference type="NCBI Taxonomy" id="176173"/>
    <lineage>
        <taxon>Eukaryota</taxon>
        <taxon>Fungi</taxon>
        <taxon>Dikarya</taxon>
        <taxon>Ascomycota</taxon>
        <taxon>Pezizomycotina</taxon>
        <taxon>Eurotiomycetes</taxon>
        <taxon>Eurotiomycetidae</taxon>
        <taxon>Eurotiales</taxon>
        <taxon>Aspergillaceae</taxon>
        <taxon>Aspergillus</taxon>
        <taxon>Aspergillus subgen. Nidulantes</taxon>
    </lineage>
</organism>
<protein>
    <recommendedName>
        <fullName evidence="7">Ubiquitin-like protease family profile domain-containing protein</fullName>
    </recommendedName>
</protein>
<keyword evidence="9" id="KW-1185">Reference proteome</keyword>
<feature type="compositionally biased region" description="Polar residues" evidence="6">
    <location>
        <begin position="623"/>
        <end position="649"/>
    </location>
</feature>
<evidence type="ECO:0000256" key="4">
    <source>
        <dbReference type="ARBA" id="ARBA00022786"/>
    </source>
</evidence>
<comment type="caution">
    <text evidence="8">The sequence shown here is derived from an EMBL/GenBank/DDBJ whole genome shotgun (WGS) entry which is preliminary data.</text>
</comment>
<name>A0ABR4LFI9_9EURO</name>
<evidence type="ECO:0000313" key="8">
    <source>
        <dbReference type="EMBL" id="KAL2863305.1"/>
    </source>
</evidence>
<dbReference type="InterPro" id="IPR051947">
    <property type="entry name" value="Sentrin-specific_protease"/>
</dbReference>
<feature type="compositionally biased region" description="Polar residues" evidence="6">
    <location>
        <begin position="1129"/>
        <end position="1138"/>
    </location>
</feature>
<feature type="compositionally biased region" description="Basic and acidic residues" evidence="6">
    <location>
        <begin position="881"/>
        <end position="909"/>
    </location>
</feature>
<feature type="compositionally biased region" description="Basic and acidic residues" evidence="6">
    <location>
        <begin position="104"/>
        <end position="130"/>
    </location>
</feature>
<feature type="compositionally biased region" description="Basic and acidic residues" evidence="6">
    <location>
        <begin position="579"/>
        <end position="601"/>
    </location>
</feature>
<comment type="similarity">
    <text evidence="1">Belongs to the peptidase C48 family.</text>
</comment>
<dbReference type="Gene3D" id="3.40.395.10">
    <property type="entry name" value="Adenoviral Proteinase, Chain A"/>
    <property type="match status" value="1"/>
</dbReference>
<evidence type="ECO:0000256" key="1">
    <source>
        <dbReference type="ARBA" id="ARBA00005234"/>
    </source>
</evidence>
<dbReference type="PANTHER" id="PTHR46896:SF3">
    <property type="entry name" value="FI06413P-RELATED"/>
    <property type="match status" value="1"/>
</dbReference>
<keyword evidence="2" id="KW-0597">Phosphoprotein</keyword>
<evidence type="ECO:0000256" key="6">
    <source>
        <dbReference type="SAM" id="MobiDB-lite"/>
    </source>
</evidence>
<keyword evidence="3" id="KW-0645">Protease</keyword>
<reference evidence="8 9" key="1">
    <citation type="submission" date="2024-07" db="EMBL/GenBank/DDBJ databases">
        <title>Section-level genome sequencing and comparative genomics of Aspergillus sections Usti and Cavernicolus.</title>
        <authorList>
            <consortium name="Lawrence Berkeley National Laboratory"/>
            <person name="Nybo J.L."/>
            <person name="Vesth T.C."/>
            <person name="Theobald S."/>
            <person name="Frisvad J.C."/>
            <person name="Larsen T.O."/>
            <person name="Kjaerboelling I."/>
            <person name="Rothschild-Mancinelli K."/>
            <person name="Lyhne E.K."/>
            <person name="Kogle M.E."/>
            <person name="Barry K."/>
            <person name="Clum A."/>
            <person name="Na H."/>
            <person name="Ledsgaard L."/>
            <person name="Lin J."/>
            <person name="Lipzen A."/>
            <person name="Kuo A."/>
            <person name="Riley R."/>
            <person name="Mondo S."/>
            <person name="Labutti K."/>
            <person name="Haridas S."/>
            <person name="Pangalinan J."/>
            <person name="Salamov A.A."/>
            <person name="Simmons B.A."/>
            <person name="Magnuson J.K."/>
            <person name="Chen J."/>
            <person name="Drula E."/>
            <person name="Henrissat B."/>
            <person name="Wiebenga A."/>
            <person name="Lubbers R.J."/>
            <person name="Gomes A.C."/>
            <person name="Macurrencykelacurrency M.R."/>
            <person name="Stajich J."/>
            <person name="Grigoriev I.V."/>
            <person name="Mortensen U.H."/>
            <person name="De Vries R.P."/>
            <person name="Baker S.E."/>
            <person name="Andersen M.R."/>
        </authorList>
    </citation>
    <scope>NUCLEOTIDE SEQUENCE [LARGE SCALE GENOMIC DNA]</scope>
    <source>
        <strain evidence="8 9">CBS 449.75</strain>
    </source>
</reference>